<evidence type="ECO:0000313" key="1">
    <source>
        <dbReference type="EMBL" id="GME84652.1"/>
    </source>
</evidence>
<evidence type="ECO:0000313" key="2">
    <source>
        <dbReference type="Proteomes" id="UP001165064"/>
    </source>
</evidence>
<dbReference type="Proteomes" id="UP001165064">
    <property type="component" value="Unassembled WGS sequence"/>
</dbReference>
<comment type="caution">
    <text evidence="1">The sequence shown here is derived from an EMBL/GenBank/DDBJ whole genome shotgun (WGS) entry which is preliminary data.</text>
</comment>
<sequence length="567" mass="61285">MATIAYPTTYDMDSDSQLPRHVSTKKKKEPLPQTPYSPQPTESQLKNLPQIPMTQQYNQMMPGGIGEPIQQIAMAAPQPVKQPTVSMIQQHEMYNQKQQQPTFQGHGQLQTLQNIPSIEPGLRYEQPRSPSGRPISYLPEPLSFLPQPPPSQHAPSSENLALSTGNLPGGSSSHLARGTPPILKPSDIEKAGSNVTWAEHVSGEGEGKVKSEPKSKPKSNSGSSKKSNQRSGITTVAAAAAAASAGDYDEVEHDAGDVVEFEQYLDSAGSVTWRRSGPDKKSKKKSRGGDDESDDLKYYLHDSGSEADDNDDGALRTVSPRNKKTAAKLKAIAQAKAKAKAKAKSQPKSKKTINVADVVTIEDEDNIGNPSIPKLPDPDAASIATDASKVPELPGSDLFATTNTPGSKHGRFHSFFRKGSERRSKALYGTQTGAIFGSDYDAAPTLAHLELDEKGKWNERSALSRKNTMRNGKPLPVKYRDLEERYVDENAVFDEDALKSVAPLKAAKKGTVVGNGGDDTPSRIAKEKARAKAKADKLRTQQALADGDLDSLDIIMVVVLPILLFLI</sequence>
<name>A0ACB5TCF2_AMBMO</name>
<dbReference type="EMBL" id="BSXS01005653">
    <property type="protein sequence ID" value="GME84652.1"/>
    <property type="molecule type" value="Genomic_DNA"/>
</dbReference>
<reference evidence="1" key="1">
    <citation type="submission" date="2023-04" db="EMBL/GenBank/DDBJ databases">
        <title>Ambrosiozyma monospora NBRC 10751.</title>
        <authorList>
            <person name="Ichikawa N."/>
            <person name="Sato H."/>
            <person name="Tonouchi N."/>
        </authorList>
    </citation>
    <scope>NUCLEOTIDE SEQUENCE</scope>
    <source>
        <strain evidence="1">NBRC 10751</strain>
    </source>
</reference>
<organism evidence="1 2">
    <name type="scientific">Ambrosiozyma monospora</name>
    <name type="common">Yeast</name>
    <name type="synonym">Endomycopsis monosporus</name>
    <dbReference type="NCBI Taxonomy" id="43982"/>
    <lineage>
        <taxon>Eukaryota</taxon>
        <taxon>Fungi</taxon>
        <taxon>Dikarya</taxon>
        <taxon>Ascomycota</taxon>
        <taxon>Saccharomycotina</taxon>
        <taxon>Pichiomycetes</taxon>
        <taxon>Pichiales</taxon>
        <taxon>Pichiaceae</taxon>
        <taxon>Ambrosiozyma</taxon>
    </lineage>
</organism>
<accession>A0ACB5TCF2</accession>
<gene>
    <name evidence="1" type="ORF">Amon02_000699200</name>
</gene>
<keyword evidence="2" id="KW-1185">Reference proteome</keyword>
<proteinExistence type="predicted"/>
<protein>
    <submittedName>
        <fullName evidence="1">Unnamed protein product</fullName>
    </submittedName>
</protein>